<evidence type="ECO:0000313" key="3">
    <source>
        <dbReference type="EMBL" id="KAK7489320.1"/>
    </source>
</evidence>
<evidence type="ECO:0000256" key="1">
    <source>
        <dbReference type="SAM" id="SignalP"/>
    </source>
</evidence>
<accession>A0ABD0KQE3</accession>
<dbReference type="Pfam" id="PF04230">
    <property type="entry name" value="PS_pyruv_trans"/>
    <property type="match status" value="1"/>
</dbReference>
<evidence type="ECO:0000259" key="2">
    <source>
        <dbReference type="Pfam" id="PF04230"/>
    </source>
</evidence>
<feature type="domain" description="Polysaccharide pyruvyl transferase" evidence="2">
    <location>
        <begin position="208"/>
        <end position="424"/>
    </location>
</feature>
<protein>
    <recommendedName>
        <fullName evidence="2">Polysaccharide pyruvyl transferase domain-containing protein</fullName>
    </recommendedName>
</protein>
<proteinExistence type="predicted"/>
<keyword evidence="4" id="KW-1185">Reference proteome</keyword>
<organism evidence="3 4">
    <name type="scientific">Batillaria attramentaria</name>
    <dbReference type="NCBI Taxonomy" id="370345"/>
    <lineage>
        <taxon>Eukaryota</taxon>
        <taxon>Metazoa</taxon>
        <taxon>Spiralia</taxon>
        <taxon>Lophotrochozoa</taxon>
        <taxon>Mollusca</taxon>
        <taxon>Gastropoda</taxon>
        <taxon>Caenogastropoda</taxon>
        <taxon>Sorbeoconcha</taxon>
        <taxon>Cerithioidea</taxon>
        <taxon>Batillariidae</taxon>
        <taxon>Batillaria</taxon>
    </lineage>
</organism>
<feature type="signal peptide" evidence="1">
    <location>
        <begin position="1"/>
        <end position="19"/>
    </location>
</feature>
<comment type="caution">
    <text evidence="3">The sequence shown here is derived from an EMBL/GenBank/DDBJ whole genome shotgun (WGS) entry which is preliminary data.</text>
</comment>
<name>A0ABD0KQE3_9CAEN</name>
<reference evidence="3 4" key="1">
    <citation type="journal article" date="2023" name="Sci. Data">
        <title>Genome assembly of the Korean intertidal mud-creeper Batillaria attramentaria.</title>
        <authorList>
            <person name="Patra A.K."/>
            <person name="Ho P.T."/>
            <person name="Jun S."/>
            <person name="Lee S.J."/>
            <person name="Kim Y."/>
            <person name="Won Y.J."/>
        </authorList>
    </citation>
    <scope>NUCLEOTIDE SEQUENCE [LARGE SCALE GENOMIC DNA]</scope>
    <source>
        <strain evidence="3">Wonlab-2016</strain>
    </source>
</reference>
<evidence type="ECO:0000313" key="4">
    <source>
        <dbReference type="Proteomes" id="UP001519460"/>
    </source>
</evidence>
<keyword evidence="1" id="KW-0732">Signal</keyword>
<sequence>MRLLNFLLLASLLTYGTFHVTFEWQTLTSWSSPAVVWQSQKLDSPRSGFLSNFIFSNLTNGTSRAEMTFFSPLLHVKTAGPKEPTKNYAKDLRHGFVKWRDGKPLVDKPITYQPTQKSLSTIRDFVQKRPIDIPDETDGLSPYLTTAREVVEEAERVHLSLFSDLIGARKYAILVGAAAFENKGDPAITVGQMRVLEKLQVKVLYAINVRDCNDKHFAKAKSAVSSYRKEDVVILMQGGGNLVGYGAENVCRAKAFAAFPGYTSILFSQSVFMSGSNSTVIRMAGLYCCKPNLTILLRDKLSLYIAKRMFSNGTRIVLAPDMAFGNGLIPRFSPPVYDVLWLRRNDGESPTYQSAPAFPAGVTVLVSDWWQWATPKGKTTLETAHYMLMNGLLFLQRGRVVVTDRLHGHILSTLMDIPHVLLDNTDNKLSSYHNTWTRGLANTRLTDNSQDAVKLALELLRTYGESLPRAANFAVIED</sequence>
<dbReference type="InterPro" id="IPR007345">
    <property type="entry name" value="Polysacch_pyruvyl_Trfase"/>
</dbReference>
<dbReference type="Proteomes" id="UP001519460">
    <property type="component" value="Unassembled WGS sequence"/>
</dbReference>
<feature type="chain" id="PRO_5044883438" description="Polysaccharide pyruvyl transferase domain-containing protein" evidence="1">
    <location>
        <begin position="20"/>
        <end position="478"/>
    </location>
</feature>
<dbReference type="EMBL" id="JACVVK020000139">
    <property type="protein sequence ID" value="KAK7489320.1"/>
    <property type="molecule type" value="Genomic_DNA"/>
</dbReference>
<gene>
    <name evidence="3" type="ORF">BaRGS_00019428</name>
</gene>
<dbReference type="AlphaFoldDB" id="A0ABD0KQE3"/>